<organism evidence="1 2">
    <name type="scientific">Eumeta variegata</name>
    <name type="common">Bagworm moth</name>
    <name type="synonym">Eumeta japonica</name>
    <dbReference type="NCBI Taxonomy" id="151549"/>
    <lineage>
        <taxon>Eukaryota</taxon>
        <taxon>Metazoa</taxon>
        <taxon>Ecdysozoa</taxon>
        <taxon>Arthropoda</taxon>
        <taxon>Hexapoda</taxon>
        <taxon>Insecta</taxon>
        <taxon>Pterygota</taxon>
        <taxon>Neoptera</taxon>
        <taxon>Endopterygota</taxon>
        <taxon>Lepidoptera</taxon>
        <taxon>Glossata</taxon>
        <taxon>Ditrysia</taxon>
        <taxon>Tineoidea</taxon>
        <taxon>Psychidae</taxon>
        <taxon>Oiketicinae</taxon>
        <taxon>Eumeta</taxon>
    </lineage>
</organism>
<dbReference type="Proteomes" id="UP000299102">
    <property type="component" value="Unassembled WGS sequence"/>
</dbReference>
<keyword evidence="2" id="KW-1185">Reference proteome</keyword>
<reference evidence="1 2" key="1">
    <citation type="journal article" date="2019" name="Commun. Biol.">
        <title>The bagworm genome reveals a unique fibroin gene that provides high tensile strength.</title>
        <authorList>
            <person name="Kono N."/>
            <person name="Nakamura H."/>
            <person name="Ohtoshi R."/>
            <person name="Tomita M."/>
            <person name="Numata K."/>
            <person name="Arakawa K."/>
        </authorList>
    </citation>
    <scope>NUCLEOTIDE SEQUENCE [LARGE SCALE GENOMIC DNA]</scope>
</reference>
<dbReference type="AlphaFoldDB" id="A0A4C1SFG7"/>
<name>A0A4C1SFG7_EUMVA</name>
<comment type="caution">
    <text evidence="1">The sequence shown here is derived from an EMBL/GenBank/DDBJ whole genome shotgun (WGS) entry which is preliminary data.</text>
</comment>
<evidence type="ECO:0000313" key="1">
    <source>
        <dbReference type="EMBL" id="GBO99840.1"/>
    </source>
</evidence>
<protein>
    <submittedName>
        <fullName evidence="1">Uncharacterized protein</fullName>
    </submittedName>
</protein>
<accession>A0A4C1SFG7</accession>
<gene>
    <name evidence="1" type="ORF">EVAR_74237_1</name>
</gene>
<proteinExistence type="predicted"/>
<evidence type="ECO:0000313" key="2">
    <source>
        <dbReference type="Proteomes" id="UP000299102"/>
    </source>
</evidence>
<dbReference type="EMBL" id="BGZK01000004">
    <property type="protein sequence ID" value="GBO99840.1"/>
    <property type="molecule type" value="Genomic_DNA"/>
</dbReference>
<sequence>MSFAGTVERCAVHAASWRHFGSDNYAIGASSAALGAKGGADLSRPASCERRRSPQRGADYRYAAVVVSASGDAIYVVKTWPPIVVEPRRRGIPSHNLIHIEGLITYELRPHACPARVGGLLTAGVSAELTPGTGGLRYSPRH</sequence>